<evidence type="ECO:0000313" key="3">
    <source>
        <dbReference type="Proteomes" id="UP001412067"/>
    </source>
</evidence>
<feature type="compositionally biased region" description="Polar residues" evidence="1">
    <location>
        <begin position="1"/>
        <end position="23"/>
    </location>
</feature>
<comment type="caution">
    <text evidence="2">The sequence shown here is derived from an EMBL/GenBank/DDBJ whole genome shotgun (WGS) entry which is preliminary data.</text>
</comment>
<name>A0ABR2LXK7_9ASPA</name>
<feature type="region of interest" description="Disordered" evidence="1">
    <location>
        <begin position="1"/>
        <end position="27"/>
    </location>
</feature>
<evidence type="ECO:0000256" key="1">
    <source>
        <dbReference type="SAM" id="MobiDB-lite"/>
    </source>
</evidence>
<protein>
    <submittedName>
        <fullName evidence="2">Uncharacterized protein</fullName>
    </submittedName>
</protein>
<gene>
    <name evidence="2" type="ORF">KSP40_PGU017425</name>
</gene>
<organism evidence="2 3">
    <name type="scientific">Platanthera guangdongensis</name>
    <dbReference type="NCBI Taxonomy" id="2320717"/>
    <lineage>
        <taxon>Eukaryota</taxon>
        <taxon>Viridiplantae</taxon>
        <taxon>Streptophyta</taxon>
        <taxon>Embryophyta</taxon>
        <taxon>Tracheophyta</taxon>
        <taxon>Spermatophyta</taxon>
        <taxon>Magnoliopsida</taxon>
        <taxon>Liliopsida</taxon>
        <taxon>Asparagales</taxon>
        <taxon>Orchidaceae</taxon>
        <taxon>Orchidoideae</taxon>
        <taxon>Orchideae</taxon>
        <taxon>Orchidinae</taxon>
        <taxon>Platanthera</taxon>
    </lineage>
</organism>
<sequence>MTLTARGNSNVELMKTGLSSSRRAPSPVVARGRVVDNQPKGRVNGNRDNLKPVENQKVMVPERKPAKPASGGEIGGYGLTMSKNSLNMALKHMDIRQGTGGVRGASLFPHSIRSATTAASKDRPASKSDPMAAVQKSGVTVYSGYANELMSKDCHESSSESCELGAQ</sequence>
<dbReference type="Proteomes" id="UP001412067">
    <property type="component" value="Unassembled WGS sequence"/>
</dbReference>
<dbReference type="EMBL" id="JBBWWR010000014">
    <property type="protein sequence ID" value="KAK8953625.1"/>
    <property type="molecule type" value="Genomic_DNA"/>
</dbReference>
<evidence type="ECO:0000313" key="2">
    <source>
        <dbReference type="EMBL" id="KAK8953625.1"/>
    </source>
</evidence>
<keyword evidence="3" id="KW-1185">Reference proteome</keyword>
<proteinExistence type="predicted"/>
<reference evidence="2 3" key="1">
    <citation type="journal article" date="2022" name="Nat. Plants">
        <title>Genomes of leafy and leafless Platanthera orchids illuminate the evolution of mycoheterotrophy.</title>
        <authorList>
            <person name="Li M.H."/>
            <person name="Liu K.W."/>
            <person name="Li Z."/>
            <person name="Lu H.C."/>
            <person name="Ye Q.L."/>
            <person name="Zhang D."/>
            <person name="Wang J.Y."/>
            <person name="Li Y.F."/>
            <person name="Zhong Z.M."/>
            <person name="Liu X."/>
            <person name="Yu X."/>
            <person name="Liu D.K."/>
            <person name="Tu X.D."/>
            <person name="Liu B."/>
            <person name="Hao Y."/>
            <person name="Liao X.Y."/>
            <person name="Jiang Y.T."/>
            <person name="Sun W.H."/>
            <person name="Chen J."/>
            <person name="Chen Y.Q."/>
            <person name="Ai Y."/>
            <person name="Zhai J.W."/>
            <person name="Wu S.S."/>
            <person name="Zhou Z."/>
            <person name="Hsiao Y.Y."/>
            <person name="Wu W.L."/>
            <person name="Chen Y.Y."/>
            <person name="Lin Y.F."/>
            <person name="Hsu J.L."/>
            <person name="Li C.Y."/>
            <person name="Wang Z.W."/>
            <person name="Zhao X."/>
            <person name="Zhong W.Y."/>
            <person name="Ma X.K."/>
            <person name="Ma L."/>
            <person name="Huang J."/>
            <person name="Chen G.Z."/>
            <person name="Huang M.Z."/>
            <person name="Huang L."/>
            <person name="Peng D.H."/>
            <person name="Luo Y.B."/>
            <person name="Zou S.Q."/>
            <person name="Chen S.P."/>
            <person name="Lan S."/>
            <person name="Tsai W.C."/>
            <person name="Van de Peer Y."/>
            <person name="Liu Z.J."/>
        </authorList>
    </citation>
    <scope>NUCLEOTIDE SEQUENCE [LARGE SCALE GENOMIC DNA]</scope>
    <source>
        <strain evidence="2">Lor288</strain>
    </source>
</reference>
<accession>A0ABR2LXK7</accession>